<keyword evidence="1" id="KW-0808">Transferase</keyword>
<dbReference type="SUPFAM" id="SSF52821">
    <property type="entry name" value="Rhodanese/Cell cycle control phosphatase"/>
    <property type="match status" value="2"/>
</dbReference>
<gene>
    <name evidence="4" type="ORF">CEUSTIGMA_g2568.t1</name>
</gene>
<accession>A0A250WWB1</accession>
<comment type="caution">
    <text evidence="4">The sequence shown here is derived from an EMBL/GenBank/DDBJ whole genome shotgun (WGS) entry which is preliminary data.</text>
</comment>
<dbReference type="InterPro" id="IPR036873">
    <property type="entry name" value="Rhodanese-like_dom_sf"/>
</dbReference>
<organism evidence="4 5">
    <name type="scientific">Chlamydomonas eustigma</name>
    <dbReference type="NCBI Taxonomy" id="1157962"/>
    <lineage>
        <taxon>Eukaryota</taxon>
        <taxon>Viridiplantae</taxon>
        <taxon>Chlorophyta</taxon>
        <taxon>core chlorophytes</taxon>
        <taxon>Chlorophyceae</taxon>
        <taxon>CS clade</taxon>
        <taxon>Chlamydomonadales</taxon>
        <taxon>Chlamydomonadaceae</taxon>
        <taxon>Chlamydomonas</taxon>
    </lineage>
</organism>
<dbReference type="STRING" id="1157962.A0A250WWB1"/>
<dbReference type="AlphaFoldDB" id="A0A250WWB1"/>
<protein>
    <recommendedName>
        <fullName evidence="3">Rhodanese domain-containing protein</fullName>
    </recommendedName>
</protein>
<dbReference type="PANTHER" id="PTHR11364:SF27">
    <property type="entry name" value="SULFURTRANSFERASE"/>
    <property type="match status" value="1"/>
</dbReference>
<dbReference type="EMBL" id="BEGY01000010">
    <property type="protein sequence ID" value="GAX75124.1"/>
    <property type="molecule type" value="Genomic_DNA"/>
</dbReference>
<dbReference type="GO" id="GO:0004792">
    <property type="term" value="F:thiosulfate-cyanide sulfurtransferase activity"/>
    <property type="evidence" value="ECO:0007669"/>
    <property type="project" value="TreeGrafter"/>
</dbReference>
<dbReference type="GO" id="GO:0005739">
    <property type="term" value="C:mitochondrion"/>
    <property type="evidence" value="ECO:0007669"/>
    <property type="project" value="TreeGrafter"/>
</dbReference>
<name>A0A250WWB1_9CHLO</name>
<feature type="domain" description="Rhodanese" evidence="3">
    <location>
        <begin position="52"/>
        <end position="170"/>
    </location>
</feature>
<evidence type="ECO:0000313" key="5">
    <source>
        <dbReference type="Proteomes" id="UP000232323"/>
    </source>
</evidence>
<dbReference type="OrthoDB" id="270167at2759"/>
<keyword evidence="2" id="KW-0677">Repeat</keyword>
<proteinExistence type="predicted"/>
<dbReference type="FunFam" id="3.40.250.10:FF:000001">
    <property type="entry name" value="Sulfurtransferase"/>
    <property type="match status" value="1"/>
</dbReference>
<dbReference type="InterPro" id="IPR045078">
    <property type="entry name" value="TST/MPST-like"/>
</dbReference>
<evidence type="ECO:0000256" key="2">
    <source>
        <dbReference type="ARBA" id="ARBA00022737"/>
    </source>
</evidence>
<dbReference type="Gene3D" id="3.40.250.10">
    <property type="entry name" value="Rhodanese-like domain"/>
    <property type="match status" value="2"/>
</dbReference>
<dbReference type="CDD" id="cd01448">
    <property type="entry name" value="TST_Repeat_1"/>
    <property type="match status" value="1"/>
</dbReference>
<evidence type="ECO:0000256" key="1">
    <source>
        <dbReference type="ARBA" id="ARBA00022679"/>
    </source>
</evidence>
<dbReference type="PANTHER" id="PTHR11364">
    <property type="entry name" value="THIOSULFATE SULFERTANSFERASE"/>
    <property type="match status" value="1"/>
</dbReference>
<reference evidence="4 5" key="1">
    <citation type="submission" date="2017-08" db="EMBL/GenBank/DDBJ databases">
        <title>Acidophilic green algal genome provides insights into adaptation to an acidic environment.</title>
        <authorList>
            <person name="Hirooka S."/>
            <person name="Hirose Y."/>
            <person name="Kanesaki Y."/>
            <person name="Higuchi S."/>
            <person name="Fujiwara T."/>
            <person name="Onuma R."/>
            <person name="Era A."/>
            <person name="Ohbayashi R."/>
            <person name="Uzuka A."/>
            <person name="Nozaki H."/>
            <person name="Yoshikawa H."/>
            <person name="Miyagishima S.Y."/>
        </authorList>
    </citation>
    <scope>NUCLEOTIDE SEQUENCE [LARGE SCALE GENOMIC DNA]</scope>
    <source>
        <strain evidence="4 5">NIES-2499</strain>
    </source>
</reference>
<keyword evidence="5" id="KW-1185">Reference proteome</keyword>
<dbReference type="PROSITE" id="PS50206">
    <property type="entry name" value="RHODANESE_3"/>
    <property type="match status" value="2"/>
</dbReference>
<evidence type="ECO:0000313" key="4">
    <source>
        <dbReference type="EMBL" id="GAX75124.1"/>
    </source>
</evidence>
<dbReference type="Pfam" id="PF00581">
    <property type="entry name" value="Rhodanese"/>
    <property type="match status" value="2"/>
</dbReference>
<evidence type="ECO:0000259" key="3">
    <source>
        <dbReference type="PROSITE" id="PS50206"/>
    </source>
</evidence>
<dbReference type="CDD" id="cd01449">
    <property type="entry name" value="TST_Repeat_2"/>
    <property type="match status" value="1"/>
</dbReference>
<sequence>MMRVRNIYRGHRRSDFSRSLVTTLSARSCNMDESISTNNSLVTPEWVVARLKAPSVKILDATWYLPNAGKNGLAEFKVDRVPGSSFLDLDGIADTSKAGLPHMLPSSEAFSAAMDALGIQKSTHVVLYDRAGIFSAPRAWWTFRIFGHENVSVMEGGLPAWRSLGLPLETEEIVDDVIMGPTKAARSVPPPAAQYKASLGASKVRNIDQMMANIDSKEEVVVDARPLGRFLGKEPEPRAGLRGGHMPGARSLPFPSVLESGPVGSRFKSPEELRTVFSGAGVQLDGSQQVVGSCGSGMTACILALAAYQTTGNLMAVYDGSWMEWGGRQDTPVTTEPMH</sequence>
<dbReference type="Proteomes" id="UP000232323">
    <property type="component" value="Unassembled WGS sequence"/>
</dbReference>
<dbReference type="InterPro" id="IPR001763">
    <property type="entry name" value="Rhodanese-like_dom"/>
</dbReference>
<dbReference type="SMART" id="SM00450">
    <property type="entry name" value="RHOD"/>
    <property type="match status" value="2"/>
</dbReference>
<feature type="domain" description="Rhodanese" evidence="3">
    <location>
        <begin position="215"/>
        <end position="334"/>
    </location>
</feature>